<dbReference type="AlphaFoldDB" id="A0A6H9TM26"/>
<dbReference type="InterPro" id="IPR001296">
    <property type="entry name" value="Glyco_trans_1"/>
</dbReference>
<evidence type="ECO:0000256" key="1">
    <source>
        <dbReference type="ARBA" id="ARBA00022679"/>
    </source>
</evidence>
<protein>
    <submittedName>
        <fullName evidence="3">Glycosyltransferase family 4 protein</fullName>
    </submittedName>
</protein>
<dbReference type="PANTHER" id="PTHR46401:SF2">
    <property type="entry name" value="GLYCOSYLTRANSFERASE WBBK-RELATED"/>
    <property type="match status" value="1"/>
</dbReference>
<evidence type="ECO:0000259" key="2">
    <source>
        <dbReference type="Pfam" id="PF00534"/>
    </source>
</evidence>
<dbReference type="Pfam" id="PF00534">
    <property type="entry name" value="Glycos_transf_1"/>
    <property type="match status" value="1"/>
</dbReference>
<proteinExistence type="predicted"/>
<gene>
    <name evidence="3" type="ORF">F7R21_00585</name>
</gene>
<dbReference type="SUPFAM" id="SSF53756">
    <property type="entry name" value="UDP-Glycosyltransferase/glycogen phosphorylase"/>
    <property type="match status" value="1"/>
</dbReference>
<dbReference type="EMBL" id="VZOJ01000001">
    <property type="protein sequence ID" value="KAB0644836.1"/>
    <property type="molecule type" value="Genomic_DNA"/>
</dbReference>
<name>A0A6H9TM26_9BURK</name>
<evidence type="ECO:0000313" key="3">
    <source>
        <dbReference type="EMBL" id="KAB0644836.1"/>
    </source>
</evidence>
<dbReference type="Gene3D" id="3.40.50.2000">
    <property type="entry name" value="Glycogen Phosphorylase B"/>
    <property type="match status" value="1"/>
</dbReference>
<keyword evidence="4" id="KW-1185">Reference proteome</keyword>
<keyword evidence="1 3" id="KW-0808">Transferase</keyword>
<accession>A0A6H9TM26</accession>
<dbReference type="PANTHER" id="PTHR46401">
    <property type="entry name" value="GLYCOSYLTRANSFERASE WBBK-RELATED"/>
    <property type="match status" value="1"/>
</dbReference>
<feature type="domain" description="Glycosyl transferase family 1" evidence="2">
    <location>
        <begin position="200"/>
        <end position="325"/>
    </location>
</feature>
<dbReference type="Proteomes" id="UP000430232">
    <property type="component" value="Unassembled WGS sequence"/>
</dbReference>
<organism evidence="3 4">
    <name type="scientific">Burkholderia latens</name>
    <dbReference type="NCBI Taxonomy" id="488446"/>
    <lineage>
        <taxon>Bacteria</taxon>
        <taxon>Pseudomonadati</taxon>
        <taxon>Pseudomonadota</taxon>
        <taxon>Betaproteobacteria</taxon>
        <taxon>Burkholderiales</taxon>
        <taxon>Burkholderiaceae</taxon>
        <taxon>Burkholderia</taxon>
        <taxon>Burkholderia cepacia complex</taxon>
    </lineage>
</organism>
<dbReference type="OrthoDB" id="433681at2"/>
<dbReference type="GO" id="GO:0016757">
    <property type="term" value="F:glycosyltransferase activity"/>
    <property type="evidence" value="ECO:0007669"/>
    <property type="project" value="InterPro"/>
</dbReference>
<evidence type="ECO:0000313" key="4">
    <source>
        <dbReference type="Proteomes" id="UP000430232"/>
    </source>
</evidence>
<dbReference type="CDD" id="cd03809">
    <property type="entry name" value="GT4_MtfB-like"/>
    <property type="match status" value="1"/>
</dbReference>
<reference evidence="3 4" key="1">
    <citation type="submission" date="2019-09" db="EMBL/GenBank/DDBJ databases">
        <title>Draft genome sequences of 48 bacterial type strains from the CCUG.</title>
        <authorList>
            <person name="Tunovic T."/>
            <person name="Pineiro-Iglesias B."/>
            <person name="Unosson C."/>
            <person name="Inganas E."/>
            <person name="Ohlen M."/>
            <person name="Cardew S."/>
            <person name="Jensie-Markopoulos S."/>
            <person name="Salva-Serra F."/>
            <person name="Jaen-Luchoro D."/>
            <person name="Karlsson R."/>
            <person name="Svensson-Stadler L."/>
            <person name="Chun J."/>
            <person name="Moore E."/>
        </authorList>
    </citation>
    <scope>NUCLEOTIDE SEQUENCE [LARGE SCALE GENOMIC DNA]</scope>
    <source>
        <strain evidence="3 4">CCUG 54555</strain>
    </source>
</reference>
<sequence length="384" mass="43225">MMHIHLDVSRLFKRMLKKRMFTGIDRTDLAYIERYGSHASATLSVRGFHTTLSRHASAALFETIRHYHAHGRGPAPQRMMRIAAGAMQKIPSGATLLHTSHSGAEYARYFRSVSQCGARVVCMVHDLIPLTHTEYCRAGTARLHEARVRSALSTSAGLITNSRATLDAVIHYASNNGLQVPPAIVAKLGPGMNVDDVVSAPLDRPYFVMVGTIEPRKNHWFILHVWRRLVERLGSNAPTLVMIGSRGWKYGNVTDMLAECERIRPSIIHEPNCDDTRLHAWLKHARALLFPSFAEGYGMPVVEALACGVPVLASNLPVFREYAADVPDYLDPLDGPAWEERIISYADRESDDRSRQMKRIETYRAPTWNAHFAEVDRFLERFGQ</sequence>
<comment type="caution">
    <text evidence="3">The sequence shown here is derived from an EMBL/GenBank/DDBJ whole genome shotgun (WGS) entry which is preliminary data.</text>
</comment>